<name>A0A1B0A2Y3_GLOPL</name>
<dbReference type="EC" id="3.5.2.17" evidence="5"/>
<dbReference type="Gene3D" id="2.60.40.180">
    <property type="entry name" value="Transthyretin/hydroxyisourate hydrolase domain"/>
    <property type="match status" value="1"/>
</dbReference>
<dbReference type="InterPro" id="IPR023416">
    <property type="entry name" value="Transthyretin/HIU_hydrolase_d"/>
</dbReference>
<feature type="binding site" evidence="8">
    <location>
        <position position="134"/>
    </location>
    <ligand>
        <name>substrate</name>
    </ligand>
</feature>
<evidence type="ECO:0000256" key="2">
    <source>
        <dbReference type="ARBA" id="ARBA00002704"/>
    </source>
</evidence>
<protein>
    <recommendedName>
        <fullName evidence="5">hydroxyisourate hydrolase</fullName>
        <ecNumber evidence="5">3.5.2.17</ecNumber>
    </recommendedName>
</protein>
<proteinExistence type="inferred from homology"/>
<evidence type="ECO:0000259" key="9">
    <source>
        <dbReference type="SMART" id="SM00095"/>
    </source>
</evidence>
<dbReference type="AlphaFoldDB" id="A0A1B0A2Y3"/>
<keyword evidence="6" id="KW-0659">Purine metabolism</keyword>
<comment type="function">
    <text evidence="2">Catalyzes the hydrolysis of 5-hydroxyisourate (HIU) to 2-oxo-4-hydroxy-4-carboxy-5-ureidoimidazoline (OHCU).</text>
</comment>
<dbReference type="GO" id="GO:0006144">
    <property type="term" value="P:purine nucleobase metabolic process"/>
    <property type="evidence" value="ECO:0007669"/>
    <property type="project" value="UniProtKB-KW"/>
</dbReference>
<dbReference type="Proteomes" id="UP000092445">
    <property type="component" value="Unassembled WGS sequence"/>
</dbReference>
<reference evidence="11" key="1">
    <citation type="submission" date="2014-03" db="EMBL/GenBank/DDBJ databases">
        <authorList>
            <person name="Aksoy S."/>
            <person name="Warren W."/>
            <person name="Wilson R.K."/>
        </authorList>
    </citation>
    <scope>NUCLEOTIDE SEQUENCE [LARGE SCALE GENOMIC DNA]</scope>
    <source>
        <strain evidence="11">IAEA</strain>
    </source>
</reference>
<comment type="catalytic activity">
    <reaction evidence="1">
        <text>5-hydroxyisourate + H2O = 5-hydroxy-2-oxo-4-ureido-2,5-dihydro-1H-imidazole-5-carboxylate + H(+)</text>
        <dbReference type="Rhea" id="RHEA:23736"/>
        <dbReference type="ChEBI" id="CHEBI:15377"/>
        <dbReference type="ChEBI" id="CHEBI:15378"/>
        <dbReference type="ChEBI" id="CHEBI:18072"/>
        <dbReference type="ChEBI" id="CHEBI:58639"/>
        <dbReference type="EC" id="3.5.2.17"/>
    </reaction>
</comment>
<keyword evidence="11" id="KW-1185">Reference proteome</keyword>
<comment type="subunit">
    <text evidence="4">Homotetramer.</text>
</comment>
<dbReference type="InterPro" id="IPR036817">
    <property type="entry name" value="Transthyretin/HIU_hydrolase_sf"/>
</dbReference>
<feature type="binding site" evidence="8">
    <location>
        <position position="243"/>
    </location>
    <ligand>
        <name>substrate</name>
    </ligand>
</feature>
<evidence type="ECO:0000313" key="11">
    <source>
        <dbReference type="Proteomes" id="UP000092445"/>
    </source>
</evidence>
<evidence type="ECO:0000256" key="1">
    <source>
        <dbReference type="ARBA" id="ARBA00001043"/>
    </source>
</evidence>
<sequence length="246" mass="27738">MYNDKVSANVSCLKDVKPDVKRPQFIKRSTQILSTSITPSKYETILPLSSNSILLLIAGRSRRFFDQNNCCGLELVLAVGTQSTSFSSSIHGQQLRQHMLFNSMFAIKPASRFILARAEDQTAGKSETLTISTHVLDTSVGKPAANVIIIVYRLTENDPKQDGGGQWLEINQSLTDKQGRIPQLLYSTDFQNGVYKLRFDIRPYFNLQNVTSFYPFIDVIVQCQENEHYHVPLLISPFGYSTYRGS</sequence>
<dbReference type="InterPro" id="IPR023418">
    <property type="entry name" value="Thyroxine_BS"/>
</dbReference>
<feature type="binding site" evidence="8">
    <location>
        <position position="180"/>
    </location>
    <ligand>
        <name>substrate</name>
    </ligand>
</feature>
<dbReference type="SUPFAM" id="SSF49472">
    <property type="entry name" value="Transthyretin (synonym: prealbumin)"/>
    <property type="match status" value="1"/>
</dbReference>
<feature type="domain" description="Transthyretin/hydroxyisourate hydrolase" evidence="9">
    <location>
        <begin position="126"/>
        <end position="245"/>
    </location>
</feature>
<keyword evidence="7" id="KW-0378">Hydrolase</keyword>
<evidence type="ECO:0000256" key="4">
    <source>
        <dbReference type="ARBA" id="ARBA00011881"/>
    </source>
</evidence>
<dbReference type="SMART" id="SM00095">
    <property type="entry name" value="TR_THY"/>
    <property type="match status" value="1"/>
</dbReference>
<dbReference type="PRINTS" id="PR00189">
    <property type="entry name" value="TRNSTHYRETIN"/>
</dbReference>
<dbReference type="CDD" id="cd05822">
    <property type="entry name" value="TLP_HIUase"/>
    <property type="match status" value="1"/>
</dbReference>
<evidence type="ECO:0000313" key="10">
    <source>
        <dbReference type="EnsemblMetazoa" id="GPAI032854-PA"/>
    </source>
</evidence>
<accession>A0A1B0A2Y3</accession>
<dbReference type="PROSITE" id="PS00768">
    <property type="entry name" value="TRANSTHYRETIN_1"/>
    <property type="match status" value="1"/>
</dbReference>
<dbReference type="STRING" id="7398.A0A1B0A2Y3"/>
<dbReference type="GO" id="GO:0033971">
    <property type="term" value="F:hydroxyisourate hydrolase activity"/>
    <property type="evidence" value="ECO:0007669"/>
    <property type="project" value="UniProtKB-EC"/>
</dbReference>
<dbReference type="EnsemblMetazoa" id="GPAI032854-RA">
    <property type="protein sequence ID" value="GPAI032854-PA"/>
    <property type="gene ID" value="GPAI032854"/>
</dbReference>
<dbReference type="InterPro" id="IPR000895">
    <property type="entry name" value="Transthyretin/HIU_hydrolase"/>
</dbReference>
<evidence type="ECO:0000256" key="3">
    <source>
        <dbReference type="ARBA" id="ARBA00009850"/>
    </source>
</evidence>
<organism evidence="10 11">
    <name type="scientific">Glossina pallidipes</name>
    <name type="common">Tsetse fly</name>
    <dbReference type="NCBI Taxonomy" id="7398"/>
    <lineage>
        <taxon>Eukaryota</taxon>
        <taxon>Metazoa</taxon>
        <taxon>Ecdysozoa</taxon>
        <taxon>Arthropoda</taxon>
        <taxon>Hexapoda</taxon>
        <taxon>Insecta</taxon>
        <taxon>Pterygota</taxon>
        <taxon>Neoptera</taxon>
        <taxon>Endopterygota</taxon>
        <taxon>Diptera</taxon>
        <taxon>Brachycera</taxon>
        <taxon>Muscomorpha</taxon>
        <taxon>Hippoboscoidea</taxon>
        <taxon>Glossinidae</taxon>
        <taxon>Glossina</taxon>
    </lineage>
</organism>
<dbReference type="Pfam" id="PF00576">
    <property type="entry name" value="Transthyretin"/>
    <property type="match status" value="1"/>
</dbReference>
<dbReference type="NCBIfam" id="TIGR02962">
    <property type="entry name" value="hdxy_isourate"/>
    <property type="match status" value="1"/>
</dbReference>
<dbReference type="PROSITE" id="PS00769">
    <property type="entry name" value="TRANSTHYRETIN_2"/>
    <property type="match status" value="1"/>
</dbReference>
<evidence type="ECO:0000256" key="6">
    <source>
        <dbReference type="ARBA" id="ARBA00022631"/>
    </source>
</evidence>
<evidence type="ECO:0000256" key="8">
    <source>
        <dbReference type="PIRSR" id="PIRSR600895-51"/>
    </source>
</evidence>
<dbReference type="InterPro" id="IPR014306">
    <property type="entry name" value="Hydroxyisourate_hydrolase"/>
</dbReference>
<evidence type="ECO:0000256" key="5">
    <source>
        <dbReference type="ARBA" id="ARBA00012609"/>
    </source>
</evidence>
<dbReference type="InterPro" id="IPR023419">
    <property type="entry name" value="Transthyretin_CS"/>
</dbReference>
<reference evidence="10" key="2">
    <citation type="submission" date="2020-05" db="UniProtKB">
        <authorList>
            <consortium name="EnsemblMetazoa"/>
        </authorList>
    </citation>
    <scope>IDENTIFICATION</scope>
    <source>
        <strain evidence="10">IAEA</strain>
    </source>
</reference>
<comment type="similarity">
    <text evidence="3">Belongs to the transthyretin family. 5-hydroxyisourate hydrolase subfamily.</text>
</comment>
<dbReference type="VEuPathDB" id="VectorBase:GPAI032854"/>
<dbReference type="PANTHER" id="PTHR10395">
    <property type="entry name" value="URICASE AND TRANSTHYRETIN-RELATED"/>
    <property type="match status" value="1"/>
</dbReference>
<evidence type="ECO:0000256" key="7">
    <source>
        <dbReference type="ARBA" id="ARBA00022801"/>
    </source>
</evidence>
<dbReference type="PANTHER" id="PTHR10395:SF7">
    <property type="entry name" value="5-HYDROXYISOURATE HYDROLASE"/>
    <property type="match status" value="1"/>
</dbReference>